<keyword evidence="1" id="KW-0812">Transmembrane</keyword>
<dbReference type="Proteomes" id="UP001594351">
    <property type="component" value="Unassembled WGS sequence"/>
</dbReference>
<proteinExistence type="predicted"/>
<evidence type="ECO:0000256" key="1">
    <source>
        <dbReference type="SAM" id="Phobius"/>
    </source>
</evidence>
<evidence type="ECO:0000313" key="4">
    <source>
        <dbReference type="Proteomes" id="UP001594351"/>
    </source>
</evidence>
<evidence type="ECO:0000313" key="3">
    <source>
        <dbReference type="EMBL" id="MFC1850196.1"/>
    </source>
</evidence>
<sequence>MGSDSKKKAGLVILISGLSILCLSIIFLVRFDIPFDELKKKYANNSSQFIEIDGVAVHYRDEGTGFPLVLIHGTAASLHTWDGWVKELGAEYRTIRFDLPAFGLTGPNTDHNYSIKWYTSFLSVLLDTLVIKNCYLAGNSLGGWIAWEFAAQHPQRVSKLILIDAAGYTFDHKMPLVFRLAQVPLLNSIFKYVTPRAFIAMNLREVYGDDQKITASVIDRYYELALRSGNREAFIARAKTQHQDRTDLIGTITIPTLIMWGREDVWIPWSHATRFQKALLNSELIMYEGVGHIPMEEIPVKTAQDARTFLQ</sequence>
<dbReference type="InterPro" id="IPR000073">
    <property type="entry name" value="AB_hydrolase_1"/>
</dbReference>
<dbReference type="InterPro" id="IPR029058">
    <property type="entry name" value="AB_hydrolase_fold"/>
</dbReference>
<keyword evidence="3" id="KW-0378">Hydrolase</keyword>
<feature type="domain" description="AB hydrolase-1" evidence="2">
    <location>
        <begin position="67"/>
        <end position="297"/>
    </location>
</feature>
<keyword evidence="1" id="KW-0472">Membrane</keyword>
<dbReference type="GO" id="GO:0016787">
    <property type="term" value="F:hydrolase activity"/>
    <property type="evidence" value="ECO:0007669"/>
    <property type="project" value="UniProtKB-KW"/>
</dbReference>
<gene>
    <name evidence="3" type="ORF">ACFL27_08400</name>
</gene>
<accession>A0ABV6YVH1</accession>
<dbReference type="PANTHER" id="PTHR46438">
    <property type="entry name" value="ALPHA/BETA-HYDROLASES SUPERFAMILY PROTEIN"/>
    <property type="match status" value="1"/>
</dbReference>
<name>A0ABV6YVH1_UNCC1</name>
<dbReference type="SUPFAM" id="SSF53474">
    <property type="entry name" value="alpha/beta-Hydrolases"/>
    <property type="match status" value="1"/>
</dbReference>
<protein>
    <submittedName>
        <fullName evidence="3">Alpha/beta fold hydrolase</fullName>
    </submittedName>
</protein>
<evidence type="ECO:0000259" key="2">
    <source>
        <dbReference type="Pfam" id="PF00561"/>
    </source>
</evidence>
<dbReference type="Gene3D" id="3.40.50.1820">
    <property type="entry name" value="alpha/beta hydrolase"/>
    <property type="match status" value="1"/>
</dbReference>
<dbReference type="PANTHER" id="PTHR46438:SF11">
    <property type="entry name" value="LIPASE-RELATED"/>
    <property type="match status" value="1"/>
</dbReference>
<keyword evidence="1" id="KW-1133">Transmembrane helix</keyword>
<reference evidence="3 4" key="1">
    <citation type="submission" date="2024-09" db="EMBL/GenBank/DDBJ databases">
        <title>Laminarin stimulates single cell rates of sulfate reduction while oxygen inhibits transcriptomic activity in coastal marine sediment.</title>
        <authorList>
            <person name="Lindsay M."/>
            <person name="Orcutt B."/>
            <person name="Emerson D."/>
            <person name="Stepanauskas R."/>
            <person name="D'Angelo T."/>
        </authorList>
    </citation>
    <scope>NUCLEOTIDE SEQUENCE [LARGE SCALE GENOMIC DNA]</scope>
    <source>
        <strain evidence="3">SAG AM-311-K15</strain>
    </source>
</reference>
<keyword evidence="4" id="KW-1185">Reference proteome</keyword>
<feature type="transmembrane region" description="Helical" evidence="1">
    <location>
        <begin position="12"/>
        <end position="31"/>
    </location>
</feature>
<dbReference type="EMBL" id="JBHPBY010000083">
    <property type="protein sequence ID" value="MFC1850196.1"/>
    <property type="molecule type" value="Genomic_DNA"/>
</dbReference>
<dbReference type="PRINTS" id="PR00111">
    <property type="entry name" value="ABHYDROLASE"/>
</dbReference>
<organism evidence="3 4">
    <name type="scientific">candidate division CSSED10-310 bacterium</name>
    <dbReference type="NCBI Taxonomy" id="2855610"/>
    <lineage>
        <taxon>Bacteria</taxon>
        <taxon>Bacteria division CSSED10-310</taxon>
    </lineage>
</organism>
<comment type="caution">
    <text evidence="3">The sequence shown here is derived from an EMBL/GenBank/DDBJ whole genome shotgun (WGS) entry which is preliminary data.</text>
</comment>
<dbReference type="Pfam" id="PF00561">
    <property type="entry name" value="Abhydrolase_1"/>
    <property type="match status" value="1"/>
</dbReference>